<comment type="caution">
    <text evidence="3">The sequence shown here is derived from an EMBL/GenBank/DDBJ whole genome shotgun (WGS) entry which is preliminary data.</text>
</comment>
<gene>
    <name evidence="2" type="ORF">ATNIH1004_011671</name>
    <name evidence="3" type="ORF">EYZ11_012817</name>
</gene>
<organism evidence="3 4">
    <name type="scientific">Aspergillus tanneri</name>
    <dbReference type="NCBI Taxonomy" id="1220188"/>
    <lineage>
        <taxon>Eukaryota</taxon>
        <taxon>Fungi</taxon>
        <taxon>Dikarya</taxon>
        <taxon>Ascomycota</taxon>
        <taxon>Pezizomycotina</taxon>
        <taxon>Eurotiomycetes</taxon>
        <taxon>Eurotiomycetidae</taxon>
        <taxon>Eurotiales</taxon>
        <taxon>Aspergillaceae</taxon>
        <taxon>Aspergillus</taxon>
        <taxon>Aspergillus subgen. Circumdati</taxon>
    </lineage>
</organism>
<reference evidence="2 5" key="2">
    <citation type="submission" date="2019-08" db="EMBL/GenBank/DDBJ databases">
        <title>The genome sequence of a newly discovered highly antifungal drug resistant Aspergillus species, Aspergillus tanneri NIH 1004.</title>
        <authorList>
            <person name="Mounaud S."/>
            <person name="Singh I."/>
            <person name="Joardar V."/>
            <person name="Pakala S."/>
            <person name="Pakala S."/>
            <person name="Venepally P."/>
            <person name="Chung J.K."/>
            <person name="Losada L."/>
            <person name="Nierman W.C."/>
        </authorList>
    </citation>
    <scope>NUCLEOTIDE SEQUENCE [LARGE SCALE GENOMIC DNA]</scope>
    <source>
        <strain evidence="2 5">NIH1004</strain>
    </source>
</reference>
<evidence type="ECO:0000256" key="1">
    <source>
        <dbReference type="SAM" id="MobiDB-lite"/>
    </source>
</evidence>
<protein>
    <submittedName>
        <fullName evidence="3">Uncharacterized protein</fullName>
    </submittedName>
</protein>
<sequence length="211" mass="22347">MENGFDPRLVTATAGQGQAEVSTPVEEPTTTRARDNADSPRDSEEVLYPSTNGQVVDCGPGSSIRSRDGGVQALGLAGSAGSSLFGAKNHSHQPYSHFNSSNSQQNRPDERLQPPSVGQPETPWEVPPTTAQYLSVGMNLDPEAESVWYLLKSQASSMCDKIITGLIVKGLKERLGSKAYLASITNTFVNGSQLPHSGTGAPYYGFGPGGY</sequence>
<feature type="compositionally biased region" description="Basic and acidic residues" evidence="1">
    <location>
        <begin position="32"/>
        <end position="44"/>
    </location>
</feature>
<dbReference type="AlphaFoldDB" id="A0A4S3J1D7"/>
<reference evidence="3 4" key="1">
    <citation type="submission" date="2019-03" db="EMBL/GenBank/DDBJ databases">
        <title>The genome sequence of a newly discovered highly antifungal drug resistant Aspergillus species, Aspergillus tanneri NIH 1004.</title>
        <authorList>
            <person name="Mounaud S."/>
            <person name="Singh I."/>
            <person name="Joardar V."/>
            <person name="Pakala S."/>
            <person name="Pakala S."/>
            <person name="Venepally P."/>
            <person name="Hoover J."/>
            <person name="Nierman W."/>
            <person name="Chung J."/>
            <person name="Losada L."/>
        </authorList>
    </citation>
    <scope>NUCLEOTIDE SEQUENCE [LARGE SCALE GENOMIC DNA]</scope>
    <source>
        <strain evidence="3 4">NIH1004</strain>
    </source>
</reference>
<evidence type="ECO:0000313" key="2">
    <source>
        <dbReference type="EMBL" id="KAA8641535.1"/>
    </source>
</evidence>
<dbReference type="Proteomes" id="UP000324241">
    <property type="component" value="Unassembled WGS sequence"/>
</dbReference>
<dbReference type="RefSeq" id="XP_033420897.1">
    <property type="nucleotide sequence ID" value="XM_033576233.1"/>
</dbReference>
<feature type="region of interest" description="Disordered" evidence="1">
    <location>
        <begin position="85"/>
        <end position="126"/>
    </location>
</feature>
<keyword evidence="4" id="KW-1185">Reference proteome</keyword>
<dbReference type="VEuPathDB" id="FungiDB:EYZ11_012817"/>
<dbReference type="Proteomes" id="UP000308092">
    <property type="component" value="Unassembled WGS sequence"/>
</dbReference>
<proteinExistence type="predicted"/>
<evidence type="ECO:0000313" key="5">
    <source>
        <dbReference type="Proteomes" id="UP000324241"/>
    </source>
</evidence>
<accession>A0A4S3J1D7</accession>
<name>A0A4S3J1D7_9EURO</name>
<dbReference type="EMBL" id="SOSA01001063">
    <property type="protein sequence ID" value="THC87737.1"/>
    <property type="molecule type" value="Genomic_DNA"/>
</dbReference>
<feature type="region of interest" description="Disordered" evidence="1">
    <location>
        <begin position="1"/>
        <end position="66"/>
    </location>
</feature>
<evidence type="ECO:0000313" key="3">
    <source>
        <dbReference type="EMBL" id="THC87737.1"/>
    </source>
</evidence>
<dbReference type="EMBL" id="QUQM01000009">
    <property type="protein sequence ID" value="KAA8641535.1"/>
    <property type="molecule type" value="Genomic_DNA"/>
</dbReference>
<feature type="compositionally biased region" description="Low complexity" evidence="1">
    <location>
        <begin position="20"/>
        <end position="31"/>
    </location>
</feature>
<feature type="compositionally biased region" description="Polar residues" evidence="1">
    <location>
        <begin position="92"/>
        <end position="106"/>
    </location>
</feature>
<evidence type="ECO:0000313" key="4">
    <source>
        <dbReference type="Proteomes" id="UP000308092"/>
    </source>
</evidence>
<dbReference type="GeneID" id="54334372"/>